<dbReference type="InterPro" id="IPR046732">
    <property type="entry name" value="DUF6624"/>
</dbReference>
<dbReference type="RefSeq" id="WP_184794581.1">
    <property type="nucleotide sequence ID" value="NZ_JACHMY010000001.1"/>
</dbReference>
<name>A0A7W9J4R0_9ACTN</name>
<evidence type="ECO:0000256" key="1">
    <source>
        <dbReference type="SAM" id="MobiDB-lite"/>
    </source>
</evidence>
<gene>
    <name evidence="2" type="ORF">HDA39_001602</name>
</gene>
<keyword evidence="3" id="KW-1185">Reference proteome</keyword>
<dbReference type="AlphaFoldDB" id="A0A7W9J4R0"/>
<proteinExistence type="predicted"/>
<organism evidence="2 3">
    <name type="scientific">Kribbella italica</name>
    <dbReference type="NCBI Taxonomy" id="1540520"/>
    <lineage>
        <taxon>Bacteria</taxon>
        <taxon>Bacillati</taxon>
        <taxon>Actinomycetota</taxon>
        <taxon>Actinomycetes</taxon>
        <taxon>Propionibacteriales</taxon>
        <taxon>Kribbellaceae</taxon>
        <taxon>Kribbella</taxon>
    </lineage>
</organism>
<dbReference type="EMBL" id="JACHMY010000001">
    <property type="protein sequence ID" value="MBB5834868.1"/>
    <property type="molecule type" value="Genomic_DNA"/>
</dbReference>
<accession>A0A7W9J4R0</accession>
<dbReference type="Pfam" id="PF20329">
    <property type="entry name" value="DUF6624"/>
    <property type="match status" value="1"/>
</dbReference>
<sequence>MDDTLRAELLARADADSTAVAAFLAAADNWRTTFEARSETPWPYVLLEWTPAGSAPTPVRRVLEVVHDNVQWLRGVVETRGWPGKSLVGEDGVDAAWLLLQHAGSGVPSIGTPENLRFQASCLPLLRASVDTGESHPRHLAHVADNLRQRAGEKPVYAAFATAFVTDNDELVLRPDLEAAAIDAERREIGLQALVDDLALRRAGTPPDAWGEDRPEPWPGGRR</sequence>
<evidence type="ECO:0000313" key="2">
    <source>
        <dbReference type="EMBL" id="MBB5834868.1"/>
    </source>
</evidence>
<protein>
    <submittedName>
        <fullName evidence="2">Uncharacterized protein</fullName>
    </submittedName>
</protein>
<evidence type="ECO:0000313" key="3">
    <source>
        <dbReference type="Proteomes" id="UP000549971"/>
    </source>
</evidence>
<reference evidence="2 3" key="1">
    <citation type="submission" date="2020-08" db="EMBL/GenBank/DDBJ databases">
        <title>Sequencing the genomes of 1000 actinobacteria strains.</title>
        <authorList>
            <person name="Klenk H.-P."/>
        </authorList>
    </citation>
    <scope>NUCLEOTIDE SEQUENCE [LARGE SCALE GENOMIC DNA]</scope>
    <source>
        <strain evidence="2 3">DSM 28967</strain>
    </source>
</reference>
<feature type="region of interest" description="Disordered" evidence="1">
    <location>
        <begin position="204"/>
        <end position="223"/>
    </location>
</feature>
<comment type="caution">
    <text evidence="2">The sequence shown here is derived from an EMBL/GenBank/DDBJ whole genome shotgun (WGS) entry which is preliminary data.</text>
</comment>
<dbReference type="Proteomes" id="UP000549971">
    <property type="component" value="Unassembled WGS sequence"/>
</dbReference>